<dbReference type="PANTHER" id="PTHR11557">
    <property type="entry name" value="PORPHOBILINOGEN DEAMINASE"/>
    <property type="match status" value="1"/>
</dbReference>
<feature type="domain" description="Porphobilinogen deaminase N-terminal" evidence="8">
    <location>
        <begin position="32"/>
        <end position="243"/>
    </location>
</feature>
<keyword evidence="3 6" id="KW-0808">Transferase</keyword>
<feature type="modified residue" description="S-(dipyrrolylmethanemethyl)cysteine" evidence="6">
    <location>
        <position position="281"/>
    </location>
</feature>
<feature type="compositionally biased region" description="Low complexity" evidence="7">
    <location>
        <begin position="12"/>
        <end position="23"/>
    </location>
</feature>
<dbReference type="Pfam" id="PF03900">
    <property type="entry name" value="Porphobil_deamC"/>
    <property type="match status" value="1"/>
</dbReference>
<evidence type="ECO:0000313" key="10">
    <source>
        <dbReference type="EMBL" id="QKW51584.1"/>
    </source>
</evidence>
<dbReference type="PRINTS" id="PR00151">
    <property type="entry name" value="PORPHBDMNASE"/>
</dbReference>
<keyword evidence="4 6" id="KW-0627">Porphyrin biosynthesis</keyword>
<dbReference type="HAMAP" id="MF_00260">
    <property type="entry name" value="Porphobil_deam"/>
    <property type="match status" value="1"/>
</dbReference>
<dbReference type="Gene3D" id="3.30.160.40">
    <property type="entry name" value="Porphobilinogen deaminase, C-terminal domain"/>
    <property type="match status" value="1"/>
</dbReference>
<dbReference type="InterPro" id="IPR022418">
    <property type="entry name" value="Porphobilinogen_deaminase_C"/>
</dbReference>
<dbReference type="SUPFAM" id="SSF54782">
    <property type="entry name" value="Porphobilinogen deaminase (hydroxymethylbilane synthase), C-terminal domain"/>
    <property type="match status" value="1"/>
</dbReference>
<dbReference type="GO" id="GO:0004418">
    <property type="term" value="F:hydroxymethylbilane synthase activity"/>
    <property type="evidence" value="ECO:0007669"/>
    <property type="project" value="UniProtKB-UniRule"/>
</dbReference>
<evidence type="ECO:0000313" key="11">
    <source>
        <dbReference type="Proteomes" id="UP000509303"/>
    </source>
</evidence>
<proteinExistence type="inferred from homology"/>
<evidence type="ECO:0000256" key="1">
    <source>
        <dbReference type="ARBA" id="ARBA00002869"/>
    </source>
</evidence>
<feature type="region of interest" description="Disordered" evidence="7">
    <location>
        <begin position="1"/>
        <end position="32"/>
    </location>
</feature>
<dbReference type="InterPro" id="IPR000860">
    <property type="entry name" value="HemC"/>
</dbReference>
<feature type="domain" description="Porphobilinogen deaminase C-terminal" evidence="9">
    <location>
        <begin position="266"/>
        <end position="351"/>
    </location>
</feature>
<dbReference type="InterPro" id="IPR036803">
    <property type="entry name" value="Porphobilinogen_deaminase_C_sf"/>
</dbReference>
<dbReference type="Proteomes" id="UP000509303">
    <property type="component" value="Chromosome"/>
</dbReference>
<gene>
    <name evidence="6 10" type="primary">hemC</name>
    <name evidence="10" type="ORF">HUT08_21005</name>
</gene>
<comment type="miscellaneous">
    <text evidence="6">The porphobilinogen subunits are added to the dipyrromethane group.</text>
</comment>
<dbReference type="Pfam" id="PF01379">
    <property type="entry name" value="Porphobil_deam"/>
    <property type="match status" value="1"/>
</dbReference>
<dbReference type="PROSITE" id="PS00533">
    <property type="entry name" value="PORPHOBILINOGEN_DEAM"/>
    <property type="match status" value="1"/>
</dbReference>
<evidence type="ECO:0000256" key="3">
    <source>
        <dbReference type="ARBA" id="ARBA00022679"/>
    </source>
</evidence>
<dbReference type="GO" id="GO:0006782">
    <property type="term" value="P:protoporphyrinogen IX biosynthetic process"/>
    <property type="evidence" value="ECO:0007669"/>
    <property type="project" value="UniProtKB-UniRule"/>
</dbReference>
<dbReference type="Gene3D" id="3.40.190.10">
    <property type="entry name" value="Periplasmic binding protein-like II"/>
    <property type="match status" value="2"/>
</dbReference>
<evidence type="ECO:0000256" key="4">
    <source>
        <dbReference type="ARBA" id="ARBA00023244"/>
    </source>
</evidence>
<organism evidence="10 11">
    <name type="scientific">Streptomyces buecherae</name>
    <dbReference type="NCBI Taxonomy" id="2763006"/>
    <lineage>
        <taxon>Bacteria</taxon>
        <taxon>Bacillati</taxon>
        <taxon>Actinomycetota</taxon>
        <taxon>Actinomycetes</taxon>
        <taxon>Kitasatosporales</taxon>
        <taxon>Streptomycetaceae</taxon>
        <taxon>Streptomyces</taxon>
    </lineage>
</organism>
<evidence type="ECO:0000256" key="7">
    <source>
        <dbReference type="SAM" id="MobiDB-lite"/>
    </source>
</evidence>
<dbReference type="GO" id="GO:0005737">
    <property type="term" value="C:cytoplasm"/>
    <property type="evidence" value="ECO:0007669"/>
    <property type="project" value="UniProtKB-UniRule"/>
</dbReference>
<dbReference type="EMBL" id="CP054929">
    <property type="protein sequence ID" value="QKW51584.1"/>
    <property type="molecule type" value="Genomic_DNA"/>
</dbReference>
<comment type="cofactor">
    <cofactor evidence="6">
        <name>dipyrromethane</name>
        <dbReference type="ChEBI" id="CHEBI:60342"/>
    </cofactor>
    <text evidence="6">Binds 1 dipyrromethane group covalently.</text>
</comment>
<evidence type="ECO:0000256" key="5">
    <source>
        <dbReference type="ARBA" id="ARBA00048169"/>
    </source>
</evidence>
<sequence length="364" mass="36495">MTDSTLPTPDRAAGPPGSAADGSGDVGSGAPLRLGTRRSALAMAQSGQVAAAVERVTGRPVELVEITTYGDTSREHLAQIGGTGVFVSALRDALLGGAIDFAVHSLKDLPTADAPGLVLAAVPPREDPRDALVARDGLGFEALAADCAAAGRVARVGTGSPRRMAQLNAWARAHGLAVETVPIRGNIDTRIGFVRSGELDAVVLAAAGLNRVGRIGEATEIIDADTILPAPGQGALAIECAASHPVHGTALVAQLAELDDPLTRAAVTAERSLLAALEAGCSAPVGALADLLGDGQAMTEMRLRGVVGTTDGSALVQLSTTGPVPTSSSRSATDDAVTPATLGRELAADMLAKGAAGLMGERAL</sequence>
<accession>A0A7H8NAY3</accession>
<dbReference type="SUPFAM" id="SSF53850">
    <property type="entry name" value="Periplasmic binding protein-like II"/>
    <property type="match status" value="1"/>
</dbReference>
<name>A0A7H8NAY3_9ACTN</name>
<dbReference type="AlphaFoldDB" id="A0A7H8NAY3"/>
<comment type="subunit">
    <text evidence="6">Monomer.</text>
</comment>
<dbReference type="InterPro" id="IPR022419">
    <property type="entry name" value="Porphobilin_deaminase_cofac_BS"/>
</dbReference>
<dbReference type="NCBIfam" id="TIGR00212">
    <property type="entry name" value="hemC"/>
    <property type="match status" value="1"/>
</dbReference>
<comment type="catalytic activity">
    <reaction evidence="5 6">
        <text>4 porphobilinogen + H2O = hydroxymethylbilane + 4 NH4(+)</text>
        <dbReference type="Rhea" id="RHEA:13185"/>
        <dbReference type="ChEBI" id="CHEBI:15377"/>
        <dbReference type="ChEBI" id="CHEBI:28938"/>
        <dbReference type="ChEBI" id="CHEBI:57845"/>
        <dbReference type="ChEBI" id="CHEBI:58126"/>
        <dbReference type="EC" id="2.5.1.61"/>
    </reaction>
</comment>
<comment type="similarity">
    <text evidence="2 6">Belongs to the HMBS family.</text>
</comment>
<protein>
    <recommendedName>
        <fullName evidence="6">Porphobilinogen deaminase</fullName>
        <shortName evidence="6">PBG</shortName>
        <ecNumber evidence="6">2.5.1.61</ecNumber>
    </recommendedName>
    <alternativeName>
        <fullName evidence="6">Hydroxymethylbilane synthase</fullName>
        <shortName evidence="6">HMBS</shortName>
    </alternativeName>
    <alternativeName>
        <fullName evidence="6">Pre-uroporphyrinogen synthase</fullName>
    </alternativeName>
</protein>
<evidence type="ECO:0000259" key="9">
    <source>
        <dbReference type="Pfam" id="PF03900"/>
    </source>
</evidence>
<keyword evidence="11" id="KW-1185">Reference proteome</keyword>
<evidence type="ECO:0000259" key="8">
    <source>
        <dbReference type="Pfam" id="PF01379"/>
    </source>
</evidence>
<reference evidence="10 11" key="1">
    <citation type="submission" date="2020-06" db="EMBL/GenBank/DDBJ databases">
        <title>Genome mining for natural products.</title>
        <authorList>
            <person name="Zhang B."/>
            <person name="Shi J."/>
            <person name="Ge H."/>
        </authorList>
    </citation>
    <scope>NUCLEOTIDE SEQUENCE [LARGE SCALE GENOMIC DNA]</scope>
    <source>
        <strain evidence="10 11">NA00687</strain>
    </source>
</reference>
<evidence type="ECO:0000256" key="2">
    <source>
        <dbReference type="ARBA" id="ARBA00005638"/>
    </source>
</evidence>
<evidence type="ECO:0000256" key="6">
    <source>
        <dbReference type="HAMAP-Rule" id="MF_00260"/>
    </source>
</evidence>
<comment type="function">
    <text evidence="1 6">Tetrapolymerization of the monopyrrole PBG into the hydroxymethylbilane pre-uroporphyrinogen in several discrete steps.</text>
</comment>
<dbReference type="InterPro" id="IPR022417">
    <property type="entry name" value="Porphobilin_deaminase_N"/>
</dbReference>
<dbReference type="EC" id="2.5.1.61" evidence="6"/>
<dbReference type="PANTHER" id="PTHR11557:SF0">
    <property type="entry name" value="PORPHOBILINOGEN DEAMINASE"/>
    <property type="match status" value="1"/>
</dbReference>
<dbReference type="PIRSF" id="PIRSF001438">
    <property type="entry name" value="4pyrrol_synth_OHMeBilane_synth"/>
    <property type="match status" value="1"/>
</dbReference>